<evidence type="ECO:0000313" key="5">
    <source>
        <dbReference type="Proteomes" id="UP000264719"/>
    </source>
</evidence>
<feature type="region of interest" description="Disordered" evidence="1">
    <location>
        <begin position="404"/>
        <end position="428"/>
    </location>
</feature>
<feature type="signal peptide" evidence="2">
    <location>
        <begin position="1"/>
        <end position="23"/>
    </location>
</feature>
<evidence type="ECO:0000313" key="4">
    <source>
        <dbReference type="EMBL" id="HAR50415.1"/>
    </source>
</evidence>
<comment type="caution">
    <text evidence="4">The sequence shown here is derived from an EMBL/GenBank/DDBJ whole genome shotgun (WGS) entry which is preliminary data.</text>
</comment>
<feature type="compositionally biased region" description="Low complexity" evidence="1">
    <location>
        <begin position="119"/>
        <end position="142"/>
    </location>
</feature>
<evidence type="ECO:0000256" key="1">
    <source>
        <dbReference type="SAM" id="MobiDB-lite"/>
    </source>
</evidence>
<dbReference type="InterPro" id="IPR036680">
    <property type="entry name" value="SPOR-like_sf"/>
</dbReference>
<dbReference type="EMBL" id="DMVW01000013">
    <property type="protein sequence ID" value="HAR50415.1"/>
    <property type="molecule type" value="Genomic_DNA"/>
</dbReference>
<evidence type="ECO:0000256" key="2">
    <source>
        <dbReference type="SAM" id="SignalP"/>
    </source>
</evidence>
<name>A0A348W7A3_9RHOB</name>
<dbReference type="GO" id="GO:0042834">
    <property type="term" value="F:peptidoglycan binding"/>
    <property type="evidence" value="ECO:0007669"/>
    <property type="project" value="InterPro"/>
</dbReference>
<dbReference type="Pfam" id="PF05036">
    <property type="entry name" value="SPOR"/>
    <property type="match status" value="1"/>
</dbReference>
<dbReference type="InterPro" id="IPR007730">
    <property type="entry name" value="SPOR-like_dom"/>
</dbReference>
<sequence>MKLTRVIAIAVIAASGVLSVAQAKSIREVGEPAEFPPSSYTGRQYVDSNGCVFIRAGIDGNVTWVPRVARSRQVVCGYQPTFAKTPAQKVPVIADAPTPQPAPAPKRVVKAKPAPQKTVVQAAPRAKPAPQPVRRVAPAQTQTRVVQTRRVAVAPVLVRPTAPAEPKPQVQVAPVAKKTVTPAATRRVVSSCPGLSATSARYMASSGRAVRCGPQAEAPHNGVVRGRTVVQAAPVQTGQVRSVPVREARSQQPYYPGRQVMVGGSGYNIAPQPYQPADSAYTQRLPGRQVMVGGTSYGDAAAVQSPPVRVVPRHVYAQQRVARQGIYVPQGYEPVWEDDRLNPYRAQQYFQGKRQMELIWTKTVPRKLVVRQTGRVVTEAYPGLQYPYTSYAQMEAAGVQVVSTRNTRSKTRSAPVVSSRGGIRPKAGGSASLGVSAVVPARVSTKQASVQSSKPIAKSYVQAGVFASRDAAKEAARQVVLSGEQARLGTLTKGGQSYAIVLAGPYTDQARLSTALTRIRNAGFGNAKVRR</sequence>
<reference evidence="4 5" key="1">
    <citation type="journal article" date="2018" name="Nat. Biotechnol.">
        <title>A standardized bacterial taxonomy based on genome phylogeny substantially revises the tree of life.</title>
        <authorList>
            <person name="Parks D.H."/>
            <person name="Chuvochina M."/>
            <person name="Waite D.W."/>
            <person name="Rinke C."/>
            <person name="Skarshewski A."/>
            <person name="Chaumeil P.A."/>
            <person name="Hugenholtz P."/>
        </authorList>
    </citation>
    <scope>NUCLEOTIDE SEQUENCE [LARGE SCALE GENOMIC DNA]</scope>
    <source>
        <strain evidence="4">UBA9169</strain>
    </source>
</reference>
<protein>
    <recommendedName>
        <fullName evidence="3">SPOR domain-containing protein</fullName>
    </recommendedName>
</protein>
<dbReference type="SUPFAM" id="SSF110997">
    <property type="entry name" value="Sporulation related repeat"/>
    <property type="match status" value="1"/>
</dbReference>
<dbReference type="AlphaFoldDB" id="A0A348W7A3"/>
<feature type="chain" id="PRO_5017054610" description="SPOR domain-containing protein" evidence="2">
    <location>
        <begin position="24"/>
        <end position="531"/>
    </location>
</feature>
<gene>
    <name evidence="4" type="ORF">DCS45_00885</name>
</gene>
<feature type="region of interest" description="Disordered" evidence="1">
    <location>
        <begin position="99"/>
        <end position="142"/>
    </location>
</feature>
<dbReference type="Gene3D" id="3.30.70.1070">
    <property type="entry name" value="Sporulation related repeat"/>
    <property type="match status" value="1"/>
</dbReference>
<proteinExistence type="predicted"/>
<keyword evidence="2" id="KW-0732">Signal</keyword>
<accession>A0A348W7A3</accession>
<evidence type="ECO:0000259" key="3">
    <source>
        <dbReference type="PROSITE" id="PS51724"/>
    </source>
</evidence>
<dbReference type="RefSeq" id="WP_339854792.1">
    <property type="nucleotide sequence ID" value="NZ_CAXAXR010000013.1"/>
</dbReference>
<feature type="domain" description="SPOR" evidence="3">
    <location>
        <begin position="453"/>
        <end position="531"/>
    </location>
</feature>
<dbReference type="Proteomes" id="UP000264719">
    <property type="component" value="Unassembled WGS sequence"/>
</dbReference>
<organism evidence="4 5">
    <name type="scientific">Roseovarius nubinhibens</name>
    <dbReference type="NCBI Taxonomy" id="314263"/>
    <lineage>
        <taxon>Bacteria</taxon>
        <taxon>Pseudomonadati</taxon>
        <taxon>Pseudomonadota</taxon>
        <taxon>Alphaproteobacteria</taxon>
        <taxon>Rhodobacterales</taxon>
        <taxon>Roseobacteraceae</taxon>
        <taxon>Roseovarius</taxon>
    </lineage>
</organism>
<dbReference type="PROSITE" id="PS51724">
    <property type="entry name" value="SPOR"/>
    <property type="match status" value="1"/>
</dbReference>